<keyword evidence="7 11" id="KW-0319">Glycerol metabolism</keyword>
<evidence type="ECO:0000256" key="1">
    <source>
        <dbReference type="ARBA" id="ARBA00004771"/>
    </source>
</evidence>
<comment type="caution">
    <text evidence="14">The sequence shown here is derived from an EMBL/GenBank/DDBJ whole genome shotgun (WGS) entry which is preliminary data.</text>
</comment>
<evidence type="ECO:0000259" key="12">
    <source>
        <dbReference type="Pfam" id="PF03007"/>
    </source>
</evidence>
<dbReference type="NCBIfam" id="TIGR02946">
    <property type="entry name" value="acyl_WS_DGAT"/>
    <property type="match status" value="1"/>
</dbReference>
<dbReference type="RefSeq" id="WP_397065390.1">
    <property type="nucleotide sequence ID" value="NZ_JBIRYL010000012.1"/>
</dbReference>
<evidence type="ECO:0000256" key="4">
    <source>
        <dbReference type="ARBA" id="ARBA00013244"/>
    </source>
</evidence>
<comment type="pathway">
    <text evidence="1 11">Glycerolipid metabolism; triacylglycerol biosynthesis.</text>
</comment>
<comment type="similarity">
    <text evidence="3 11">Belongs to the long-chain O-acyltransferase family.</text>
</comment>
<evidence type="ECO:0000256" key="10">
    <source>
        <dbReference type="ARBA" id="ARBA00048109"/>
    </source>
</evidence>
<reference evidence="14 15" key="1">
    <citation type="submission" date="2024-10" db="EMBL/GenBank/DDBJ databases">
        <title>The Natural Products Discovery Center: Release of the First 8490 Sequenced Strains for Exploring Actinobacteria Biosynthetic Diversity.</title>
        <authorList>
            <person name="Kalkreuter E."/>
            <person name="Kautsar S.A."/>
            <person name="Yang D."/>
            <person name="Bader C.D."/>
            <person name="Teijaro C.N."/>
            <person name="Fluegel L."/>
            <person name="Davis C.M."/>
            <person name="Simpson J.R."/>
            <person name="Lauterbach L."/>
            <person name="Steele A.D."/>
            <person name="Gui C."/>
            <person name="Meng S."/>
            <person name="Li G."/>
            <person name="Viehrig K."/>
            <person name="Ye F."/>
            <person name="Su P."/>
            <person name="Kiefer A.F."/>
            <person name="Nichols A."/>
            <person name="Cepeda A.J."/>
            <person name="Yan W."/>
            <person name="Fan B."/>
            <person name="Jiang Y."/>
            <person name="Adhikari A."/>
            <person name="Zheng C.-J."/>
            <person name="Schuster L."/>
            <person name="Cowan T.M."/>
            <person name="Smanski M.J."/>
            <person name="Chevrette M.G."/>
            <person name="De Carvalho L.P.S."/>
            <person name="Shen B."/>
        </authorList>
    </citation>
    <scope>NUCLEOTIDE SEQUENCE [LARGE SCALE GENOMIC DNA]</scope>
    <source>
        <strain evidence="14 15">NPDC019377</strain>
    </source>
</reference>
<dbReference type="EMBL" id="JBIRYL010000012">
    <property type="protein sequence ID" value="MFI2233280.1"/>
    <property type="molecule type" value="Genomic_DNA"/>
</dbReference>
<dbReference type="InterPro" id="IPR023213">
    <property type="entry name" value="CAT-like_dom_sf"/>
</dbReference>
<dbReference type="EC" id="2.3.1.20" evidence="4 11"/>
<dbReference type="Pfam" id="PF03007">
    <property type="entry name" value="WS_DGAT_cat"/>
    <property type="match status" value="1"/>
</dbReference>
<dbReference type="PANTHER" id="PTHR31650:SF1">
    <property type="entry name" value="WAX ESTER SYNTHASE_DIACYLGLYCEROL ACYLTRANSFERASE 4-RELATED"/>
    <property type="match status" value="1"/>
</dbReference>
<evidence type="ECO:0000256" key="3">
    <source>
        <dbReference type="ARBA" id="ARBA00009587"/>
    </source>
</evidence>
<evidence type="ECO:0000256" key="7">
    <source>
        <dbReference type="ARBA" id="ARBA00022798"/>
    </source>
</evidence>
<dbReference type="InterPro" id="IPR004255">
    <property type="entry name" value="O-acyltransferase_WSD1_N"/>
</dbReference>
<feature type="domain" description="O-acyltransferase WSD1-like N-terminal" evidence="12">
    <location>
        <begin position="22"/>
        <end position="282"/>
    </location>
</feature>
<dbReference type="Gene3D" id="3.30.559.10">
    <property type="entry name" value="Chloramphenicol acetyltransferase-like domain"/>
    <property type="match status" value="1"/>
</dbReference>
<dbReference type="InterPro" id="IPR014292">
    <property type="entry name" value="Acyl_transf_WS/DGAT"/>
</dbReference>
<evidence type="ECO:0000313" key="15">
    <source>
        <dbReference type="Proteomes" id="UP001611494"/>
    </source>
</evidence>
<sequence>MYGNSGVLATKKAKGIVAKEQLAARDAVFVYDETERHPSNIVAVYIFDSTGTEPVDTAALRDWARARLGFAPLFQRRLRRVPLDLDLPYWVPDPALDIAEHVVAEPPGADWDTVRARIAEITTAPMDLTRPPWRIQVFDRVRAVPGIPGDATIVALKFHHSACDGVATRELELELFSGREAPAAPTANRWSRSAAGLRAAALFPYRMGRFVMGLSRTRAANAAARARIEAGLLHEPAPFRPATRFNRTIGPTVLIDQVFLSLSEVTALRDQCAERVTVNDVMLTVVSGALAAYLDEKGETPPEGLAAMVPMSMRRIAQWDSANQLCQMTVDLHTGSLDPRARLAAIRESVRRERRRHSDPDVLRHAARVETAPAWLLRAAGRARAYRSFTDLSAVPLHNTTISNVPPLGAELTFRGRPVLRVFGVLPLMDGDGLRHLISAQGDEIVLTFSVDKAMMPDPDRYRELLRESFRELAEALG</sequence>
<dbReference type="SUPFAM" id="SSF52777">
    <property type="entry name" value="CoA-dependent acyltransferases"/>
    <property type="match status" value="1"/>
</dbReference>
<evidence type="ECO:0000256" key="6">
    <source>
        <dbReference type="ARBA" id="ARBA00022679"/>
    </source>
</evidence>
<evidence type="ECO:0000256" key="9">
    <source>
        <dbReference type="ARBA" id="ARBA00023315"/>
    </source>
</evidence>
<comment type="catalytic activity">
    <reaction evidence="10 11">
        <text>an acyl-CoA + a 1,2-diacyl-sn-glycerol = a triacyl-sn-glycerol + CoA</text>
        <dbReference type="Rhea" id="RHEA:10868"/>
        <dbReference type="ChEBI" id="CHEBI:17815"/>
        <dbReference type="ChEBI" id="CHEBI:57287"/>
        <dbReference type="ChEBI" id="CHEBI:58342"/>
        <dbReference type="ChEBI" id="CHEBI:64615"/>
        <dbReference type="EC" id="2.3.1.20"/>
    </reaction>
</comment>
<keyword evidence="8 11" id="KW-0443">Lipid metabolism</keyword>
<keyword evidence="9 11" id="KW-0012">Acyltransferase</keyword>
<name>A0ABW7W3A5_9NOCA</name>
<accession>A0ABW7W3A5</accession>
<gene>
    <name evidence="14" type="ORF">ACH49Z_25870</name>
</gene>
<dbReference type="InterPro" id="IPR045034">
    <property type="entry name" value="O-acyltransferase_WSD1-like"/>
</dbReference>
<evidence type="ECO:0000256" key="8">
    <source>
        <dbReference type="ARBA" id="ARBA00023098"/>
    </source>
</evidence>
<organism evidence="14 15">
    <name type="scientific">Nocardia testacea</name>
    <dbReference type="NCBI Taxonomy" id="248551"/>
    <lineage>
        <taxon>Bacteria</taxon>
        <taxon>Bacillati</taxon>
        <taxon>Actinomycetota</taxon>
        <taxon>Actinomycetes</taxon>
        <taxon>Mycobacteriales</taxon>
        <taxon>Nocardiaceae</taxon>
        <taxon>Nocardia</taxon>
    </lineage>
</organism>
<evidence type="ECO:0000313" key="14">
    <source>
        <dbReference type="EMBL" id="MFI2233280.1"/>
    </source>
</evidence>
<comment type="pathway">
    <text evidence="2">Lipid metabolism.</text>
</comment>
<feature type="domain" description="O-acyltransferase WSD1 C-terminal" evidence="13">
    <location>
        <begin position="323"/>
        <end position="473"/>
    </location>
</feature>
<dbReference type="PANTHER" id="PTHR31650">
    <property type="entry name" value="O-ACYLTRANSFERASE (WSD1-LIKE) FAMILY PROTEIN"/>
    <property type="match status" value="1"/>
</dbReference>
<dbReference type="Pfam" id="PF06974">
    <property type="entry name" value="WS_DGAT_C"/>
    <property type="match status" value="1"/>
</dbReference>
<proteinExistence type="inferred from homology"/>
<protein>
    <recommendedName>
        <fullName evidence="4 11">Diacylglycerol O-acyltransferase</fullName>
        <ecNumber evidence="4 11">2.3.1.20</ecNumber>
    </recommendedName>
</protein>
<evidence type="ECO:0000256" key="2">
    <source>
        <dbReference type="ARBA" id="ARBA00005189"/>
    </source>
</evidence>
<dbReference type="InterPro" id="IPR009721">
    <property type="entry name" value="O-acyltransferase_WSD1_C"/>
</dbReference>
<keyword evidence="15" id="KW-1185">Reference proteome</keyword>
<evidence type="ECO:0000256" key="11">
    <source>
        <dbReference type="RuleBase" id="RU361241"/>
    </source>
</evidence>
<dbReference type="Proteomes" id="UP001611494">
    <property type="component" value="Unassembled WGS sequence"/>
</dbReference>
<evidence type="ECO:0000259" key="13">
    <source>
        <dbReference type="Pfam" id="PF06974"/>
    </source>
</evidence>
<keyword evidence="6 11" id="KW-0808">Transferase</keyword>
<keyword evidence="5 11" id="KW-0444">Lipid biosynthesis</keyword>
<evidence type="ECO:0000256" key="5">
    <source>
        <dbReference type="ARBA" id="ARBA00022516"/>
    </source>
</evidence>